<evidence type="ECO:0000313" key="2">
    <source>
        <dbReference type="Proteomes" id="UP000609879"/>
    </source>
</evidence>
<evidence type="ECO:0000313" key="1">
    <source>
        <dbReference type="EMBL" id="GID73463.1"/>
    </source>
</evidence>
<keyword evidence="2" id="KW-1185">Reference proteome</keyword>
<dbReference type="EMBL" id="BOMI01000033">
    <property type="protein sequence ID" value="GID73463.1"/>
    <property type="molecule type" value="Genomic_DNA"/>
</dbReference>
<reference evidence="1 2" key="1">
    <citation type="submission" date="2021-01" db="EMBL/GenBank/DDBJ databases">
        <title>Whole genome shotgun sequence of Actinoplanes deccanensis NBRC 13994.</title>
        <authorList>
            <person name="Komaki H."/>
            <person name="Tamura T."/>
        </authorList>
    </citation>
    <scope>NUCLEOTIDE SEQUENCE [LARGE SCALE GENOMIC DNA]</scope>
    <source>
        <strain evidence="1 2">NBRC 13994</strain>
    </source>
</reference>
<accession>A0ABQ3Y0D1</accession>
<proteinExistence type="predicted"/>
<gene>
    <name evidence="1" type="ORF">Ade02nite_21040</name>
</gene>
<sequence length="72" mass="8520">MTYRIETDFIRDEVRRMHTIQGVTDDEANAGRRAYQNREGDGITFVENATGTTWFYFWHEVTDVRFIPEEAS</sequence>
<dbReference type="Proteomes" id="UP000609879">
    <property type="component" value="Unassembled WGS sequence"/>
</dbReference>
<comment type="caution">
    <text evidence="1">The sequence shown here is derived from an EMBL/GenBank/DDBJ whole genome shotgun (WGS) entry which is preliminary data.</text>
</comment>
<name>A0ABQ3Y0D1_9ACTN</name>
<organism evidence="1 2">
    <name type="scientific">Paractinoplanes deccanensis</name>
    <dbReference type="NCBI Taxonomy" id="113561"/>
    <lineage>
        <taxon>Bacteria</taxon>
        <taxon>Bacillati</taxon>
        <taxon>Actinomycetota</taxon>
        <taxon>Actinomycetes</taxon>
        <taxon>Micromonosporales</taxon>
        <taxon>Micromonosporaceae</taxon>
        <taxon>Paractinoplanes</taxon>
    </lineage>
</organism>
<dbReference type="RefSeq" id="WP_203761381.1">
    <property type="nucleotide sequence ID" value="NZ_BAAABO010000029.1"/>
</dbReference>
<protein>
    <submittedName>
        <fullName evidence="1">Uncharacterized protein</fullName>
    </submittedName>
</protein>